<feature type="transmembrane region" description="Helical" evidence="8">
    <location>
        <begin position="105"/>
        <end position="125"/>
    </location>
</feature>
<dbReference type="FunFam" id="1.20.1250.20:FF:000018">
    <property type="entry name" value="MFS transporter permease"/>
    <property type="match status" value="1"/>
</dbReference>
<evidence type="ECO:0000256" key="6">
    <source>
        <dbReference type="ARBA" id="ARBA00058119"/>
    </source>
</evidence>
<feature type="transmembrane region" description="Helical" evidence="8">
    <location>
        <begin position="296"/>
        <end position="317"/>
    </location>
</feature>
<accession>A0A5E4ULB1</accession>
<dbReference type="InterPro" id="IPR020846">
    <property type="entry name" value="MFS_dom"/>
</dbReference>
<organism evidence="10 11">
    <name type="scientific">Pandoraea horticolens</name>
    <dbReference type="NCBI Taxonomy" id="2508298"/>
    <lineage>
        <taxon>Bacteria</taxon>
        <taxon>Pseudomonadati</taxon>
        <taxon>Pseudomonadota</taxon>
        <taxon>Betaproteobacteria</taxon>
        <taxon>Burkholderiales</taxon>
        <taxon>Burkholderiaceae</taxon>
        <taxon>Pandoraea</taxon>
    </lineage>
</organism>
<evidence type="ECO:0000256" key="2">
    <source>
        <dbReference type="ARBA" id="ARBA00022448"/>
    </source>
</evidence>
<dbReference type="GO" id="GO:0022857">
    <property type="term" value="F:transmembrane transporter activity"/>
    <property type="evidence" value="ECO:0007669"/>
    <property type="project" value="InterPro"/>
</dbReference>
<dbReference type="AlphaFoldDB" id="A0A5E4ULB1"/>
<evidence type="ECO:0000313" key="10">
    <source>
        <dbReference type="EMBL" id="VVE00706.1"/>
    </source>
</evidence>
<evidence type="ECO:0000256" key="4">
    <source>
        <dbReference type="ARBA" id="ARBA00022989"/>
    </source>
</evidence>
<feature type="transmembrane region" description="Helical" evidence="8">
    <location>
        <begin position="137"/>
        <end position="155"/>
    </location>
</feature>
<dbReference type="InterPro" id="IPR036259">
    <property type="entry name" value="MFS_trans_sf"/>
</dbReference>
<comment type="subcellular location">
    <subcellularLocation>
        <location evidence="1">Membrane</location>
        <topology evidence="1">Multi-pass membrane protein</topology>
    </subcellularLocation>
</comment>
<keyword evidence="4 8" id="KW-1133">Transmembrane helix</keyword>
<evidence type="ECO:0000256" key="3">
    <source>
        <dbReference type="ARBA" id="ARBA00022692"/>
    </source>
</evidence>
<comment type="function">
    <text evidence="6">Component of the tartrate utilization system and may allow entry of tartrate and tartrate dehydrogenase.</text>
</comment>
<feature type="transmembrane region" description="Helical" evidence="8">
    <location>
        <begin position="387"/>
        <end position="407"/>
    </location>
</feature>
<dbReference type="FunFam" id="1.20.1250.20:FF:000126">
    <property type="entry name" value="MFS transporter permease"/>
    <property type="match status" value="1"/>
</dbReference>
<proteinExistence type="predicted"/>
<evidence type="ECO:0000256" key="8">
    <source>
        <dbReference type="SAM" id="Phobius"/>
    </source>
</evidence>
<name>A0A5E4ULB1_9BURK</name>
<evidence type="ECO:0000256" key="7">
    <source>
        <dbReference type="ARBA" id="ARBA00074139"/>
    </source>
</evidence>
<feature type="transmembrane region" description="Helical" evidence="8">
    <location>
        <begin position="195"/>
        <end position="218"/>
    </location>
</feature>
<feature type="transmembrane region" description="Helical" evidence="8">
    <location>
        <begin position="67"/>
        <end position="85"/>
    </location>
</feature>
<dbReference type="CDD" id="cd17319">
    <property type="entry name" value="MFS_ExuT_GudP_like"/>
    <property type="match status" value="1"/>
</dbReference>
<keyword evidence="5 8" id="KW-0472">Membrane</keyword>
<gene>
    <name evidence="10" type="ORF">PHO31112_02116</name>
</gene>
<keyword evidence="11" id="KW-1185">Reference proteome</keyword>
<sequence>MLPEAYAEVFVRITPGQQFVTIIFALEPMMKNAPSPVSLAGSSPEQRMHADPRVLSDADDNTLYRRVAWRLVPFLMLCYVAAFLDRVNVGFAKLQMLDDLGFSETVYGLGAGIFFIGYFLFEVPSNVLMHRIGARKTLARIMVLWGVISAAMAFTQTPTQFYVLRFLLGAAEAGFYPGIILYLTYWFPSARRGQIIAIFMTAVPFAGILGGPLSGWIMQTFHMGHGMAGWQWMFVIEAVPSLVLGVAVLAYLDDRIADACWLNDAEKARLAHNVAAETHEKVEHVSLWKLLQDRRVLHMALICYCTVSSLSGLAFWIPSVIKSTGVKSLLEIGLLTAVPNACAVVSMVLVCRHSDKTRERRWHMVIPFAVGGTGLILSTLFGHNPPVAVAMLSVAAAGCMVCSPLFWSLPTAFLEGRSAAAGIAGINAFAGLAAFVSPYAIGWIKDTTGSTDWGMYFLASFAFIGAFLVLRVPARLVNR</sequence>
<feature type="transmembrane region" description="Helical" evidence="8">
    <location>
        <begin position="453"/>
        <end position="474"/>
    </location>
</feature>
<dbReference type="Pfam" id="PF07690">
    <property type="entry name" value="MFS_1"/>
    <property type="match status" value="1"/>
</dbReference>
<protein>
    <recommendedName>
        <fullName evidence="7">Putative tartrate transporter</fullName>
    </recommendedName>
</protein>
<dbReference type="PROSITE" id="PS50850">
    <property type="entry name" value="MFS"/>
    <property type="match status" value="1"/>
</dbReference>
<feature type="domain" description="Major facilitator superfamily (MFS) profile" evidence="9">
    <location>
        <begin position="71"/>
        <end position="477"/>
    </location>
</feature>
<evidence type="ECO:0000313" key="11">
    <source>
        <dbReference type="Proteomes" id="UP000343317"/>
    </source>
</evidence>
<dbReference type="Gene3D" id="1.20.1250.20">
    <property type="entry name" value="MFS general substrate transporter like domains"/>
    <property type="match status" value="2"/>
</dbReference>
<evidence type="ECO:0000256" key="1">
    <source>
        <dbReference type="ARBA" id="ARBA00004141"/>
    </source>
</evidence>
<evidence type="ECO:0000256" key="5">
    <source>
        <dbReference type="ARBA" id="ARBA00023136"/>
    </source>
</evidence>
<keyword evidence="3 8" id="KW-0812">Transmembrane</keyword>
<dbReference type="SUPFAM" id="SSF103473">
    <property type="entry name" value="MFS general substrate transporter"/>
    <property type="match status" value="1"/>
</dbReference>
<feature type="transmembrane region" description="Helical" evidence="8">
    <location>
        <begin position="329"/>
        <end position="350"/>
    </location>
</feature>
<dbReference type="PANTHER" id="PTHR43791">
    <property type="entry name" value="PERMEASE-RELATED"/>
    <property type="match status" value="1"/>
</dbReference>
<dbReference type="GO" id="GO:0016020">
    <property type="term" value="C:membrane"/>
    <property type="evidence" value="ECO:0007669"/>
    <property type="project" value="UniProtKB-SubCell"/>
</dbReference>
<feature type="transmembrane region" description="Helical" evidence="8">
    <location>
        <begin position="362"/>
        <end position="381"/>
    </location>
</feature>
<dbReference type="EMBL" id="CABPSM010000005">
    <property type="protein sequence ID" value="VVE00706.1"/>
    <property type="molecule type" value="Genomic_DNA"/>
</dbReference>
<feature type="transmembrane region" description="Helical" evidence="8">
    <location>
        <begin position="419"/>
        <end position="441"/>
    </location>
</feature>
<dbReference type="PANTHER" id="PTHR43791:SF36">
    <property type="entry name" value="TRANSPORTER, PUTATIVE (AFU_ORTHOLOGUE AFUA_6G08340)-RELATED"/>
    <property type="match status" value="1"/>
</dbReference>
<keyword evidence="2" id="KW-0813">Transport</keyword>
<reference evidence="10 11" key="1">
    <citation type="submission" date="2019-08" db="EMBL/GenBank/DDBJ databases">
        <authorList>
            <person name="Peeters C."/>
        </authorList>
    </citation>
    <scope>NUCLEOTIDE SEQUENCE [LARGE SCALE GENOMIC DNA]</scope>
    <source>
        <strain evidence="10 11">LMG 31112</strain>
    </source>
</reference>
<dbReference type="Proteomes" id="UP000343317">
    <property type="component" value="Unassembled WGS sequence"/>
</dbReference>
<dbReference type="InterPro" id="IPR011701">
    <property type="entry name" value="MFS"/>
</dbReference>
<evidence type="ECO:0000259" key="9">
    <source>
        <dbReference type="PROSITE" id="PS50850"/>
    </source>
</evidence>
<feature type="transmembrane region" description="Helical" evidence="8">
    <location>
        <begin position="230"/>
        <end position="252"/>
    </location>
</feature>
<feature type="transmembrane region" description="Helical" evidence="8">
    <location>
        <begin position="161"/>
        <end position="183"/>
    </location>
</feature>